<evidence type="ECO:0000313" key="3">
    <source>
        <dbReference type="Proteomes" id="UP000799118"/>
    </source>
</evidence>
<protein>
    <submittedName>
        <fullName evidence="2">Uncharacterized protein</fullName>
    </submittedName>
</protein>
<feature type="chain" id="PRO_5025637956" evidence="1">
    <location>
        <begin position="30"/>
        <end position="179"/>
    </location>
</feature>
<dbReference type="EMBL" id="ML769428">
    <property type="protein sequence ID" value="KAE9403169.1"/>
    <property type="molecule type" value="Genomic_DNA"/>
</dbReference>
<accession>A0A6A4HXC2</accession>
<proteinExistence type="predicted"/>
<evidence type="ECO:0000313" key="2">
    <source>
        <dbReference type="EMBL" id="KAE9403169.1"/>
    </source>
</evidence>
<sequence length="179" mass="20173">MAIKSLSILYSLSPSPLLAFLVAFPNSNCSHIQDTNNPYMTNNNLLIPTQQTNPKPDPNATVNFATMQKGFFNLKAMFDGSLKDLANSLTDQIASPQTPMHHHLEGNTGFLQEIKDTLYLLWNTYTTDKDKGIYLATYLSDGTPKEWYKSMLISNVDKLYKVLEIILEMQCNTLVTICK</sequence>
<keyword evidence="1" id="KW-0732">Signal</keyword>
<reference evidence="2" key="1">
    <citation type="journal article" date="2019" name="Environ. Microbiol.">
        <title>Fungal ecological strategies reflected in gene transcription - a case study of two litter decomposers.</title>
        <authorList>
            <person name="Barbi F."/>
            <person name="Kohler A."/>
            <person name="Barry K."/>
            <person name="Baskaran P."/>
            <person name="Daum C."/>
            <person name="Fauchery L."/>
            <person name="Ihrmark K."/>
            <person name="Kuo A."/>
            <person name="LaButti K."/>
            <person name="Lipzen A."/>
            <person name="Morin E."/>
            <person name="Grigoriev I.V."/>
            <person name="Henrissat B."/>
            <person name="Lindahl B."/>
            <person name="Martin F."/>
        </authorList>
    </citation>
    <scope>NUCLEOTIDE SEQUENCE</scope>
    <source>
        <strain evidence="2">JB14</strain>
    </source>
</reference>
<name>A0A6A4HXC2_9AGAR</name>
<gene>
    <name evidence="2" type="ORF">BT96DRAFT_936695</name>
</gene>
<keyword evidence="3" id="KW-1185">Reference proteome</keyword>
<feature type="signal peptide" evidence="1">
    <location>
        <begin position="1"/>
        <end position="29"/>
    </location>
</feature>
<organism evidence="2 3">
    <name type="scientific">Gymnopus androsaceus JB14</name>
    <dbReference type="NCBI Taxonomy" id="1447944"/>
    <lineage>
        <taxon>Eukaryota</taxon>
        <taxon>Fungi</taxon>
        <taxon>Dikarya</taxon>
        <taxon>Basidiomycota</taxon>
        <taxon>Agaricomycotina</taxon>
        <taxon>Agaricomycetes</taxon>
        <taxon>Agaricomycetidae</taxon>
        <taxon>Agaricales</taxon>
        <taxon>Marasmiineae</taxon>
        <taxon>Omphalotaceae</taxon>
        <taxon>Gymnopus</taxon>
    </lineage>
</organism>
<dbReference type="Proteomes" id="UP000799118">
    <property type="component" value="Unassembled WGS sequence"/>
</dbReference>
<evidence type="ECO:0000256" key="1">
    <source>
        <dbReference type="SAM" id="SignalP"/>
    </source>
</evidence>
<dbReference type="AlphaFoldDB" id="A0A6A4HXC2"/>
<dbReference type="OrthoDB" id="3006080at2759"/>